<dbReference type="EMBL" id="CAJPEV010001928">
    <property type="protein sequence ID" value="CAG0894927.1"/>
    <property type="molecule type" value="Genomic_DNA"/>
</dbReference>
<reference evidence="3" key="1">
    <citation type="submission" date="2020-11" db="EMBL/GenBank/DDBJ databases">
        <authorList>
            <person name="Tran Van P."/>
        </authorList>
    </citation>
    <scope>NUCLEOTIDE SEQUENCE</scope>
</reference>
<gene>
    <name evidence="3" type="ORF">DSTB1V02_LOCUS8438</name>
</gene>
<dbReference type="SUPFAM" id="SSF52540">
    <property type="entry name" value="P-loop containing nucleoside triphosphate hydrolases"/>
    <property type="match status" value="1"/>
</dbReference>
<evidence type="ECO:0000256" key="1">
    <source>
        <dbReference type="RuleBase" id="RU004560"/>
    </source>
</evidence>
<dbReference type="InterPro" id="IPR027417">
    <property type="entry name" value="P-loop_NTPase"/>
</dbReference>
<dbReference type="PANTHER" id="PTHR32046">
    <property type="entry name" value="G DOMAIN-CONTAINING PROTEIN"/>
    <property type="match status" value="1"/>
</dbReference>
<proteinExistence type="inferred from homology"/>
<dbReference type="Gene3D" id="3.40.50.300">
    <property type="entry name" value="P-loop containing nucleotide triphosphate hydrolases"/>
    <property type="match status" value="1"/>
</dbReference>
<dbReference type="OrthoDB" id="2386367at2759"/>
<keyword evidence="1" id="KW-0547">Nucleotide-binding</keyword>
<name>A0A7R8XDM5_9CRUS</name>
<sequence length="348" mass="39298">MFGAPPGPLRLVAMLCPSQAWSLYSSQVLLRPSGLVFVVLIADHQGGTNVKIKKKELCLAEGSKQLLQRVDGHIREISPRSAKEEVNYRLRKYDIGNKVPDDREGKVLMLVGATGSGKSTFVNGLVNYAYGVKWEDDFRYKLVVNEENENFEAHSQTNWISAYVLHKQEGISLPYTLTVIDTPGFGDSEGKKKDEELLKQIREFLSHGEYFGLEKLSGIGFVVPAPEGRLTDSQKYIFHCMLSVFGKNFEDRIFAFATFADNLRPPVLNALVDAKVPFKKIFKFNNSVLFTLSRDDDTSDLDRLAWKMGIQSFTEFFEELKKTKPVSLQEVLQNMESIRKPHDSQTSG</sequence>
<dbReference type="Proteomes" id="UP000677054">
    <property type="component" value="Unassembled WGS sequence"/>
</dbReference>
<accession>A0A7R8XDM5</accession>
<dbReference type="PANTHER" id="PTHR32046:SF11">
    <property type="entry name" value="IMMUNE-ASSOCIATED NUCLEOTIDE-BINDING PROTEIN 10-LIKE"/>
    <property type="match status" value="1"/>
</dbReference>
<dbReference type="InterPro" id="IPR030379">
    <property type="entry name" value="G_SEPTIN_dom"/>
</dbReference>
<protein>
    <recommendedName>
        <fullName evidence="2">Septin-type G domain-containing protein</fullName>
    </recommendedName>
</protein>
<feature type="domain" description="Septin-type G" evidence="2">
    <location>
        <begin position="108"/>
        <end position="192"/>
    </location>
</feature>
<comment type="similarity">
    <text evidence="1">Belongs to the TRAFAC class TrmE-Era-EngA-EngB-Septin-like GTPase superfamily. Septin GTPase family.</text>
</comment>
<keyword evidence="4" id="KW-1185">Reference proteome</keyword>
<dbReference type="GO" id="GO:0005525">
    <property type="term" value="F:GTP binding"/>
    <property type="evidence" value="ECO:0007669"/>
    <property type="project" value="UniProtKB-KW"/>
</dbReference>
<keyword evidence="1" id="KW-0342">GTP-binding</keyword>
<evidence type="ECO:0000313" key="4">
    <source>
        <dbReference type="Proteomes" id="UP000677054"/>
    </source>
</evidence>
<evidence type="ECO:0000313" key="3">
    <source>
        <dbReference type="EMBL" id="CAD7248627.1"/>
    </source>
</evidence>
<dbReference type="Pfam" id="PF00735">
    <property type="entry name" value="Septin"/>
    <property type="match status" value="1"/>
</dbReference>
<dbReference type="AlphaFoldDB" id="A0A7R8XDM5"/>
<evidence type="ECO:0000259" key="2">
    <source>
        <dbReference type="Pfam" id="PF00735"/>
    </source>
</evidence>
<dbReference type="EMBL" id="LR901445">
    <property type="protein sequence ID" value="CAD7248627.1"/>
    <property type="molecule type" value="Genomic_DNA"/>
</dbReference>
<organism evidence="3">
    <name type="scientific">Darwinula stevensoni</name>
    <dbReference type="NCBI Taxonomy" id="69355"/>
    <lineage>
        <taxon>Eukaryota</taxon>
        <taxon>Metazoa</taxon>
        <taxon>Ecdysozoa</taxon>
        <taxon>Arthropoda</taxon>
        <taxon>Crustacea</taxon>
        <taxon>Oligostraca</taxon>
        <taxon>Ostracoda</taxon>
        <taxon>Podocopa</taxon>
        <taxon>Podocopida</taxon>
        <taxon>Darwinulocopina</taxon>
        <taxon>Darwinuloidea</taxon>
        <taxon>Darwinulidae</taxon>
        <taxon>Darwinula</taxon>
    </lineage>
</organism>